<feature type="compositionally biased region" description="Polar residues" evidence="1">
    <location>
        <begin position="118"/>
        <end position="131"/>
    </location>
</feature>
<keyword evidence="4" id="KW-1185">Reference proteome</keyword>
<feature type="compositionally biased region" description="Basic and acidic residues" evidence="1">
    <location>
        <begin position="137"/>
        <end position="166"/>
    </location>
</feature>
<proteinExistence type="predicted"/>
<feature type="domain" description="Putative T7SS secretion signal" evidence="2">
    <location>
        <begin position="17"/>
        <end position="220"/>
    </location>
</feature>
<evidence type="ECO:0000313" key="3">
    <source>
        <dbReference type="EMBL" id="MBC2908357.1"/>
    </source>
</evidence>
<feature type="region of interest" description="Disordered" evidence="1">
    <location>
        <begin position="111"/>
        <end position="219"/>
    </location>
</feature>
<feature type="compositionally biased region" description="Basic and acidic residues" evidence="1">
    <location>
        <begin position="1"/>
        <end position="19"/>
    </location>
</feature>
<organism evidence="3 4">
    <name type="scientific">Streptomyces cupreus</name>
    <dbReference type="NCBI Taxonomy" id="2759956"/>
    <lineage>
        <taxon>Bacteria</taxon>
        <taxon>Bacillati</taxon>
        <taxon>Actinomycetota</taxon>
        <taxon>Actinomycetes</taxon>
        <taxon>Kitasatosporales</taxon>
        <taxon>Streptomycetaceae</taxon>
        <taxon>Streptomyces</taxon>
    </lineage>
</organism>
<evidence type="ECO:0000313" key="4">
    <source>
        <dbReference type="Proteomes" id="UP000584670"/>
    </source>
</evidence>
<gene>
    <name evidence="3" type="ORF">H4N64_44180</name>
</gene>
<evidence type="ECO:0000259" key="2">
    <source>
        <dbReference type="Pfam" id="PF21725"/>
    </source>
</evidence>
<dbReference type="InterPro" id="IPR049082">
    <property type="entry name" value="T7SS_signal"/>
</dbReference>
<protein>
    <submittedName>
        <fullName evidence="3">WXG100 family type VII secretion target</fullName>
    </submittedName>
</protein>
<comment type="caution">
    <text evidence="3">The sequence shown here is derived from an EMBL/GenBank/DDBJ whole genome shotgun (WGS) entry which is preliminary data.</text>
</comment>
<dbReference type="SUPFAM" id="SSF158414">
    <property type="entry name" value="HP0062-like"/>
    <property type="match status" value="1"/>
</dbReference>
<dbReference type="RefSeq" id="WP_186288262.1">
    <property type="nucleotide sequence ID" value="NZ_JACMSF010000179.1"/>
</dbReference>
<feature type="non-terminal residue" evidence="3">
    <location>
        <position position="242"/>
    </location>
</feature>
<feature type="compositionally biased region" description="Basic and acidic residues" evidence="1">
    <location>
        <begin position="192"/>
        <end position="217"/>
    </location>
</feature>
<dbReference type="Gene3D" id="1.10.287.1060">
    <property type="entry name" value="ESAT-6-like"/>
    <property type="match status" value="1"/>
</dbReference>
<dbReference type="Proteomes" id="UP000584670">
    <property type="component" value="Unassembled WGS sequence"/>
</dbReference>
<dbReference type="EMBL" id="JACMSF010000179">
    <property type="protein sequence ID" value="MBC2908357.1"/>
    <property type="molecule type" value="Genomic_DNA"/>
</dbReference>
<sequence>MAGHRPTDWHVLDLDKDPVPGDPQQVRQLAKKLHDFADDVSDALRLVKGMAGEGALAEWAGKSADVFKEDFADVPKNLRKLKTSYELCGDALADYWPKLERAQALADRALVRGREAQSDLSSAKSRLSTADSWVGRASKEADKYKDDPTGSKSTEKPDEAKVRAATRDVQQAEAAQGRAKSDVADAQGALDAAKKMAEDARKMREEAARTAKTKIDEASDAGIQNRSWWEDIGDWFVDNWDT</sequence>
<dbReference type="Pfam" id="PF21725">
    <property type="entry name" value="T7SS_signal"/>
    <property type="match status" value="1"/>
</dbReference>
<name>A0A7X1JEH7_9ACTN</name>
<evidence type="ECO:0000256" key="1">
    <source>
        <dbReference type="SAM" id="MobiDB-lite"/>
    </source>
</evidence>
<accession>A0A7X1JEH7</accession>
<dbReference type="InterPro" id="IPR029013">
    <property type="entry name" value="HP0062-like_sf"/>
</dbReference>
<feature type="region of interest" description="Disordered" evidence="1">
    <location>
        <begin position="1"/>
        <end position="20"/>
    </location>
</feature>
<dbReference type="AlphaFoldDB" id="A0A7X1JEH7"/>
<reference evidence="3 4" key="1">
    <citation type="submission" date="2020-08" db="EMBL/GenBank/DDBJ databases">
        <title>Streptomyces sp. PSKA01 genome sequencing and assembly.</title>
        <authorList>
            <person name="Mandal S."/>
            <person name="Maiti P.K."/>
            <person name="Das P."/>
        </authorList>
    </citation>
    <scope>NUCLEOTIDE SEQUENCE [LARGE SCALE GENOMIC DNA]</scope>
    <source>
        <strain evidence="3 4">PSKA01</strain>
    </source>
</reference>